<dbReference type="Pfam" id="PF07103">
    <property type="entry name" value="DUF1365"/>
    <property type="match status" value="1"/>
</dbReference>
<sequence>MTLHSAIYEGEVRHRRWTPVRHEFRQRLFLMYVDLDELPTLFRRRWLWSADRPNVAWFRRADHLGPADIPLATAVRDLVEQRTGWRPDGAIRLLTHFRYFGLVMNPVSFYYCYDTGERLQALVAEVNNTPWGEQYCYVLDLSEVDTEHAGRTGQLRTAKVFHVSPFLDLHYDYQWSLSEPGENLTVGIANFRRPPHDSVPVFDAVLRLRRRALNGRELARALLRYPLMTLQVYAGIYFQALRLWWKRVPYVPHPGTLAAASVKYDSTNIDRYTAKSPNRAVL</sequence>
<gene>
    <name evidence="1" type="ORF">ENS64_17575</name>
</gene>
<comment type="caution">
    <text evidence="1">The sequence shown here is derived from an EMBL/GenBank/DDBJ whole genome shotgun (WGS) entry which is preliminary data.</text>
</comment>
<dbReference type="PANTHER" id="PTHR33973:SF4">
    <property type="entry name" value="OS07G0153300 PROTEIN"/>
    <property type="match status" value="1"/>
</dbReference>
<dbReference type="InterPro" id="IPR010775">
    <property type="entry name" value="DUF1365"/>
</dbReference>
<dbReference type="PANTHER" id="PTHR33973">
    <property type="entry name" value="OS07G0153300 PROTEIN"/>
    <property type="match status" value="1"/>
</dbReference>
<proteinExistence type="predicted"/>
<dbReference type="AlphaFoldDB" id="A0A7C4LQ07"/>
<protein>
    <submittedName>
        <fullName evidence="1">DUF1365 domain-containing protein</fullName>
    </submittedName>
</protein>
<reference evidence="1" key="1">
    <citation type="journal article" date="2020" name="mSystems">
        <title>Genome- and Community-Level Interaction Insights into Carbon Utilization and Element Cycling Functions of Hydrothermarchaeota in Hydrothermal Sediment.</title>
        <authorList>
            <person name="Zhou Z."/>
            <person name="Liu Y."/>
            <person name="Xu W."/>
            <person name="Pan J."/>
            <person name="Luo Z.H."/>
            <person name="Li M."/>
        </authorList>
    </citation>
    <scope>NUCLEOTIDE SEQUENCE [LARGE SCALE GENOMIC DNA]</scope>
    <source>
        <strain evidence="1">SpSt-508</strain>
    </source>
</reference>
<evidence type="ECO:0000313" key="1">
    <source>
        <dbReference type="EMBL" id="HGT41059.1"/>
    </source>
</evidence>
<organism evidence="1">
    <name type="scientific">Schlesneria paludicola</name>
    <dbReference type="NCBI Taxonomy" id="360056"/>
    <lineage>
        <taxon>Bacteria</taxon>
        <taxon>Pseudomonadati</taxon>
        <taxon>Planctomycetota</taxon>
        <taxon>Planctomycetia</taxon>
        <taxon>Planctomycetales</taxon>
        <taxon>Planctomycetaceae</taxon>
        <taxon>Schlesneria</taxon>
    </lineage>
</organism>
<accession>A0A7C4LQ07</accession>
<name>A0A7C4LQ07_9PLAN</name>
<dbReference type="EMBL" id="DSVQ01000019">
    <property type="protein sequence ID" value="HGT41059.1"/>
    <property type="molecule type" value="Genomic_DNA"/>
</dbReference>